<organism evidence="2 3">
    <name type="scientific">Pseudomonas piscis</name>
    <dbReference type="NCBI Taxonomy" id="2614538"/>
    <lineage>
        <taxon>Bacteria</taxon>
        <taxon>Pseudomonadati</taxon>
        <taxon>Pseudomonadota</taxon>
        <taxon>Gammaproteobacteria</taxon>
        <taxon>Pseudomonadales</taxon>
        <taxon>Pseudomonadaceae</taxon>
        <taxon>Pseudomonas</taxon>
    </lineage>
</organism>
<evidence type="ECO:0000259" key="1">
    <source>
        <dbReference type="PROSITE" id="PS51819"/>
    </source>
</evidence>
<dbReference type="InterPro" id="IPR037523">
    <property type="entry name" value="VOC_core"/>
</dbReference>
<proteinExistence type="predicted"/>
<feature type="domain" description="VOC" evidence="1">
    <location>
        <begin position="4"/>
        <end position="117"/>
    </location>
</feature>
<dbReference type="Proteomes" id="UP001237292">
    <property type="component" value="Chromosome"/>
</dbReference>
<dbReference type="PROSITE" id="PS51819">
    <property type="entry name" value="VOC"/>
    <property type="match status" value="1"/>
</dbReference>
<reference evidence="2 3" key="1">
    <citation type="journal article" date="2023" name="Access Microbiol">
        <title>The genome of a steinernematid-associated Pseudomonas piscis bacterium encodes the biosynthesis of insect toxins.</title>
        <authorList>
            <person name="Awori R.M."/>
            <person name="Hendre P."/>
            <person name="Amugune N.O."/>
        </authorList>
    </citation>
    <scope>NUCLEOTIDE SEQUENCE [LARGE SCALE GENOMIC DNA]</scope>
    <source>
        <strain evidence="2 3">75</strain>
    </source>
</reference>
<sequence length="136" mass="14757">MNWRFDHLAFNTDGGSTLPQAFAELLGLQAGRRPPFPFPGRWLYQDDQALVHVIEQDACPAPQLSHIAFSTEEAAAAVLLRVQASGLEYQVAQVPEDGLWQIFVRLPGGLLLELDAPASGALTGSHDYARHPGAPD</sequence>
<dbReference type="SUPFAM" id="SSF54593">
    <property type="entry name" value="Glyoxalase/Bleomycin resistance protein/Dihydroxybiphenyl dioxygenase"/>
    <property type="match status" value="1"/>
</dbReference>
<accession>A0ABY9N9U2</accession>
<dbReference type="Gene3D" id="3.10.180.10">
    <property type="entry name" value="2,3-Dihydroxybiphenyl 1,2-Dioxygenase, domain 1"/>
    <property type="match status" value="1"/>
</dbReference>
<dbReference type="RefSeq" id="WP_282877804.1">
    <property type="nucleotide sequence ID" value="NZ_CP133164.1"/>
</dbReference>
<name>A0ABY9N9U2_9PSED</name>
<protein>
    <recommendedName>
        <fullName evidence="1">VOC domain-containing protein</fullName>
    </recommendedName>
</protein>
<dbReference type="EMBL" id="CP133164">
    <property type="protein sequence ID" value="WMN15256.1"/>
    <property type="molecule type" value="Genomic_DNA"/>
</dbReference>
<keyword evidence="3" id="KW-1185">Reference proteome</keyword>
<gene>
    <name evidence="2" type="ORF">QL104_17970</name>
</gene>
<evidence type="ECO:0000313" key="2">
    <source>
        <dbReference type="EMBL" id="WMN15256.1"/>
    </source>
</evidence>
<evidence type="ECO:0000313" key="3">
    <source>
        <dbReference type="Proteomes" id="UP001237292"/>
    </source>
</evidence>
<dbReference type="InterPro" id="IPR029068">
    <property type="entry name" value="Glyas_Bleomycin-R_OHBP_Dase"/>
</dbReference>